<keyword evidence="2" id="KW-1185">Reference proteome</keyword>
<evidence type="ECO:0000313" key="1">
    <source>
        <dbReference type="EMBL" id="KAG8058570.1"/>
    </source>
</evidence>
<reference evidence="1" key="2">
    <citation type="submission" date="2021-02" db="EMBL/GenBank/DDBJ databases">
        <authorList>
            <person name="Kimball J.A."/>
            <person name="Haas M.W."/>
            <person name="Macchietto M."/>
            <person name="Kono T."/>
            <person name="Duquette J."/>
            <person name="Shao M."/>
        </authorList>
    </citation>
    <scope>NUCLEOTIDE SEQUENCE</scope>
    <source>
        <tissue evidence="1">Fresh leaf tissue</tissue>
    </source>
</reference>
<reference evidence="1" key="1">
    <citation type="journal article" date="2021" name="bioRxiv">
        <title>Whole Genome Assembly and Annotation of Northern Wild Rice, Zizania palustris L., Supports a Whole Genome Duplication in the Zizania Genus.</title>
        <authorList>
            <person name="Haas M."/>
            <person name="Kono T."/>
            <person name="Macchietto M."/>
            <person name="Millas R."/>
            <person name="McGilp L."/>
            <person name="Shao M."/>
            <person name="Duquette J."/>
            <person name="Hirsch C.N."/>
            <person name="Kimball J."/>
        </authorList>
    </citation>
    <scope>NUCLEOTIDE SEQUENCE</scope>
    <source>
        <tissue evidence="1">Fresh leaf tissue</tissue>
    </source>
</reference>
<protein>
    <submittedName>
        <fullName evidence="1">Uncharacterized protein</fullName>
    </submittedName>
</protein>
<organism evidence="1 2">
    <name type="scientific">Zizania palustris</name>
    <name type="common">Northern wild rice</name>
    <dbReference type="NCBI Taxonomy" id="103762"/>
    <lineage>
        <taxon>Eukaryota</taxon>
        <taxon>Viridiplantae</taxon>
        <taxon>Streptophyta</taxon>
        <taxon>Embryophyta</taxon>
        <taxon>Tracheophyta</taxon>
        <taxon>Spermatophyta</taxon>
        <taxon>Magnoliopsida</taxon>
        <taxon>Liliopsida</taxon>
        <taxon>Poales</taxon>
        <taxon>Poaceae</taxon>
        <taxon>BOP clade</taxon>
        <taxon>Oryzoideae</taxon>
        <taxon>Oryzeae</taxon>
        <taxon>Zizaniinae</taxon>
        <taxon>Zizania</taxon>
    </lineage>
</organism>
<sequence length="74" mass="7827">METDAMDAGAPDSLSLSKPAHVAHVFSEILGLCCFSLFFDQAIVDQQVLINGGSDDCFAELGTLPHPPAASRHL</sequence>
<evidence type="ECO:0000313" key="2">
    <source>
        <dbReference type="Proteomes" id="UP000729402"/>
    </source>
</evidence>
<dbReference type="EMBL" id="JAAALK010000287">
    <property type="protein sequence ID" value="KAG8058570.1"/>
    <property type="molecule type" value="Genomic_DNA"/>
</dbReference>
<proteinExistence type="predicted"/>
<accession>A0A8J5S9G6</accession>
<comment type="caution">
    <text evidence="1">The sequence shown here is derived from an EMBL/GenBank/DDBJ whole genome shotgun (WGS) entry which is preliminary data.</text>
</comment>
<gene>
    <name evidence="1" type="ORF">GUJ93_ZPchr0002g26767</name>
</gene>
<dbReference type="Proteomes" id="UP000729402">
    <property type="component" value="Unassembled WGS sequence"/>
</dbReference>
<name>A0A8J5S9G6_ZIZPA</name>
<dbReference type="AlphaFoldDB" id="A0A8J5S9G6"/>